<dbReference type="EMBL" id="LAVV01015647">
    <property type="protein sequence ID" value="KNZ43716.1"/>
    <property type="molecule type" value="Genomic_DNA"/>
</dbReference>
<proteinExistence type="predicted"/>
<protein>
    <submittedName>
        <fullName evidence="2">Uncharacterized protein</fullName>
    </submittedName>
</protein>
<comment type="caution">
    <text evidence="2">The sequence shown here is derived from an EMBL/GenBank/DDBJ whole genome shotgun (WGS) entry which is preliminary data.</text>
</comment>
<organism evidence="2 3">
    <name type="scientific">Puccinia sorghi</name>
    <dbReference type="NCBI Taxonomy" id="27349"/>
    <lineage>
        <taxon>Eukaryota</taxon>
        <taxon>Fungi</taxon>
        <taxon>Dikarya</taxon>
        <taxon>Basidiomycota</taxon>
        <taxon>Pucciniomycotina</taxon>
        <taxon>Pucciniomycetes</taxon>
        <taxon>Pucciniales</taxon>
        <taxon>Pucciniaceae</taxon>
        <taxon>Puccinia</taxon>
    </lineage>
</organism>
<evidence type="ECO:0000256" key="1">
    <source>
        <dbReference type="SAM" id="Phobius"/>
    </source>
</evidence>
<feature type="transmembrane region" description="Helical" evidence="1">
    <location>
        <begin position="335"/>
        <end position="354"/>
    </location>
</feature>
<keyword evidence="1" id="KW-0812">Transmembrane</keyword>
<accession>A0A0L6U5B6</accession>
<dbReference type="AlphaFoldDB" id="A0A0L6U5B6"/>
<evidence type="ECO:0000313" key="3">
    <source>
        <dbReference type="Proteomes" id="UP000037035"/>
    </source>
</evidence>
<evidence type="ECO:0000313" key="2">
    <source>
        <dbReference type="EMBL" id="KNZ43716.1"/>
    </source>
</evidence>
<keyword evidence="1" id="KW-0472">Membrane</keyword>
<dbReference type="VEuPathDB" id="FungiDB:VP01_993g1"/>
<keyword evidence="1" id="KW-1133">Transmembrane helix</keyword>
<reference evidence="2 3" key="1">
    <citation type="submission" date="2015-08" db="EMBL/GenBank/DDBJ databases">
        <title>Next Generation Sequencing and Analysis of the Genome of Puccinia sorghi L Schw, the Causal Agent of Maize Common Rust.</title>
        <authorList>
            <person name="Rochi L."/>
            <person name="Burguener G."/>
            <person name="Darino M."/>
            <person name="Turjanski A."/>
            <person name="Kreff E."/>
            <person name="Dieguez M.J."/>
            <person name="Sacco F."/>
        </authorList>
    </citation>
    <scope>NUCLEOTIDE SEQUENCE [LARGE SCALE GENOMIC DNA]</scope>
    <source>
        <strain evidence="2 3">RO10H11247</strain>
    </source>
</reference>
<keyword evidence="3" id="KW-1185">Reference proteome</keyword>
<name>A0A0L6U5B6_9BASI</name>
<dbReference type="Proteomes" id="UP000037035">
    <property type="component" value="Unassembled WGS sequence"/>
</dbReference>
<sequence length="361" mass="41194">MPQVATNDVCTTIGAINYGMYTPDATKRKTTNQINTNLLRCFRRDNVSFLYCLRVNANYASPTLKFEFDGGNKVGPPCPLPAARGRAGSDRGRPEQQGTLALWSLISHGNLKIRLSMIKNLPFGPLPIFSYFSLSHINFFFFDFLPDLFFANFLASINQNCAHNSIFVAIIEYSSLIATKKKKKTYYNEVLARFTSNLTIYLPSQNFESSMVVHSHLFCVFPFFVIDIECLISQSLLVIELRADTLCRLGFFSQCQSNGVCLFVFVWTCCMDIYQPLPVSLVFLQIVKNKWVQPVTHPLWMHNPLEFGALVQVGCRSNFVVHIWGSGVKFLKCRFLFFSLIFFLGGIKWSNSFFQKKKKKN</sequence>
<gene>
    <name evidence="2" type="ORF">VP01_993g1</name>
</gene>